<organism evidence="2 3">
    <name type="scientific">Defluviitalea saccharophila</name>
    <dbReference type="NCBI Taxonomy" id="879970"/>
    <lineage>
        <taxon>Bacteria</taxon>
        <taxon>Bacillati</taxon>
        <taxon>Bacillota</taxon>
        <taxon>Clostridia</taxon>
        <taxon>Lachnospirales</taxon>
        <taxon>Defluviitaleaceae</taxon>
        <taxon>Defluviitalea</taxon>
    </lineage>
</organism>
<feature type="transmembrane region" description="Helical" evidence="1">
    <location>
        <begin position="27"/>
        <end position="50"/>
    </location>
</feature>
<dbReference type="InterPro" id="IPR019206">
    <property type="entry name" value="DUF2085_TM"/>
</dbReference>
<feature type="transmembrane region" description="Helical" evidence="1">
    <location>
        <begin position="163"/>
        <end position="181"/>
    </location>
</feature>
<proteinExistence type="predicted"/>
<reference evidence="2 3" key="1">
    <citation type="submission" date="2023-03" db="EMBL/GenBank/DDBJ databases">
        <title>Novel Species.</title>
        <authorList>
            <person name="Ma S."/>
        </authorList>
    </citation>
    <scope>NUCLEOTIDE SEQUENCE [LARGE SCALE GENOMIC DNA]</scope>
    <source>
        <strain evidence="2 3">LIND6LT2</strain>
    </source>
</reference>
<feature type="transmembrane region" description="Helical" evidence="1">
    <location>
        <begin position="92"/>
        <end position="112"/>
    </location>
</feature>
<evidence type="ECO:0000256" key="1">
    <source>
        <dbReference type="SAM" id="Phobius"/>
    </source>
</evidence>
<keyword evidence="1" id="KW-0812">Transmembrane</keyword>
<feature type="transmembrane region" description="Helical" evidence="1">
    <location>
        <begin position="62"/>
        <end position="86"/>
    </location>
</feature>
<protein>
    <submittedName>
        <fullName evidence="2">DUF2085 domain-containing protein</fullName>
    </submittedName>
</protein>
<name>A0ABZ2Y3X9_9FIRM</name>
<keyword evidence="1" id="KW-1133">Transmembrane helix</keyword>
<dbReference type="EMBL" id="CP121687">
    <property type="protein sequence ID" value="WZL70063.1"/>
    <property type="molecule type" value="Genomic_DNA"/>
</dbReference>
<evidence type="ECO:0000313" key="2">
    <source>
        <dbReference type="EMBL" id="WZL70063.1"/>
    </source>
</evidence>
<keyword evidence="3" id="KW-1185">Reference proteome</keyword>
<gene>
    <name evidence="2" type="ORF">QBE51_00620</name>
</gene>
<sequence>MMKLIYFMGRSVCHQIPERSFFILNKQLPLCARCTGIYMGVFLGFLYLFLRKRWKGNKPPSLKILLSIIFCWIPIIIDGVTSYIGLRESNNMIRLITGFLFGVFWPVFILLLKNYQVTKKNSLDIIKDYQDLIFMICILIPFTGILSVQSVLIWWMISGITVGTLMYVYVQMIFILIKNLFFSSYIKLLYFIAFIISAMIMSGLSWMNHHLLAQYR</sequence>
<keyword evidence="1" id="KW-0472">Membrane</keyword>
<dbReference type="Pfam" id="PF09858">
    <property type="entry name" value="DUF2085"/>
    <property type="match status" value="1"/>
</dbReference>
<evidence type="ECO:0000313" key="3">
    <source>
        <dbReference type="Proteomes" id="UP001486565"/>
    </source>
</evidence>
<accession>A0ABZ2Y3X9</accession>
<feature type="transmembrane region" description="Helical" evidence="1">
    <location>
        <begin position="132"/>
        <end position="157"/>
    </location>
</feature>
<dbReference type="RefSeq" id="WP_341877027.1">
    <property type="nucleotide sequence ID" value="NZ_CP121687.1"/>
</dbReference>
<dbReference type="Proteomes" id="UP001486565">
    <property type="component" value="Chromosome"/>
</dbReference>
<feature type="transmembrane region" description="Helical" evidence="1">
    <location>
        <begin position="188"/>
        <end position="207"/>
    </location>
</feature>